<gene>
    <name evidence="7" type="ORF">CRE_07559</name>
</gene>
<dbReference type="InterPro" id="IPR052129">
    <property type="entry name" value="Spermadhesin-Link_domain"/>
</dbReference>
<dbReference type="STRING" id="31234.E3M2L8"/>
<evidence type="ECO:0000259" key="5">
    <source>
        <dbReference type="PROSITE" id="PS01180"/>
    </source>
</evidence>
<keyword evidence="1" id="KW-1015">Disulfide bond</keyword>
<dbReference type="SMART" id="SM00042">
    <property type="entry name" value="CUB"/>
    <property type="match status" value="1"/>
</dbReference>
<keyword evidence="3" id="KW-0472">Membrane</keyword>
<feature type="domain" description="CUB" evidence="5">
    <location>
        <begin position="29"/>
        <end position="149"/>
    </location>
</feature>
<reference evidence="7" key="1">
    <citation type="submission" date="2007-07" db="EMBL/GenBank/DDBJ databases">
        <title>PCAP assembly of the Caenorhabditis remanei genome.</title>
        <authorList>
            <consortium name="The Caenorhabditis remanei Sequencing Consortium"/>
            <person name="Wilson R.K."/>
        </authorList>
    </citation>
    <scope>NUCLEOTIDE SEQUENCE [LARGE SCALE GENOMIC DNA]</scope>
    <source>
        <strain evidence="7">PB4641</strain>
    </source>
</reference>
<evidence type="ECO:0000256" key="1">
    <source>
        <dbReference type="ARBA" id="ARBA00023157"/>
    </source>
</evidence>
<dbReference type="SUPFAM" id="SSF49854">
    <property type="entry name" value="Spermadhesin, CUB domain"/>
    <property type="match status" value="1"/>
</dbReference>
<dbReference type="PROSITE" id="PS01180">
    <property type="entry name" value="CUB"/>
    <property type="match status" value="1"/>
</dbReference>
<feature type="domain" description="C-type lectin" evidence="6">
    <location>
        <begin position="162"/>
        <end position="280"/>
    </location>
</feature>
<feature type="signal peptide" evidence="4">
    <location>
        <begin position="1"/>
        <end position="23"/>
    </location>
</feature>
<dbReference type="CDD" id="cd00041">
    <property type="entry name" value="CUB"/>
    <property type="match status" value="1"/>
</dbReference>
<dbReference type="InterPro" id="IPR000859">
    <property type="entry name" value="CUB_dom"/>
</dbReference>
<keyword evidence="4" id="KW-0732">Signal</keyword>
<evidence type="ECO:0000313" key="8">
    <source>
        <dbReference type="Proteomes" id="UP000008281"/>
    </source>
</evidence>
<name>E3M2L8_CAERE</name>
<dbReference type="EMBL" id="DS268422">
    <property type="protein sequence ID" value="EFO89651.1"/>
    <property type="molecule type" value="Genomic_DNA"/>
</dbReference>
<keyword evidence="3" id="KW-1133">Transmembrane helix</keyword>
<dbReference type="eggNOG" id="ENOG502SA00">
    <property type="taxonomic scope" value="Eukaryota"/>
</dbReference>
<dbReference type="SMART" id="SM00034">
    <property type="entry name" value="CLECT"/>
    <property type="match status" value="1"/>
</dbReference>
<dbReference type="Gene3D" id="3.10.100.10">
    <property type="entry name" value="Mannose-Binding Protein A, subunit A"/>
    <property type="match status" value="1"/>
</dbReference>
<sequence>MRSRLWPFWFSLLYFLSLSEVVAQRNATCSGTVVLNATKDFQYLTTPNYETSYKYPAFLDCKFFIKAPDKSRVVIDIIDLEMEPRIFEECSDFVGLSEDVTEKNFSRIITLCESLRMRQFISTSNTITVIFQSDELFEFRGARLSYRYYELPSCPPGWTELSNETCVRLETDQKTDWVRAQNRCLDQRSNLLMLENDAKVNELEKLYKAVPTKLWTGNNDAAIEGKLVDISSREAPHLISQTFSSLTDNNDDNDCMTLQFGDTEMLRMDSCASLNGYICEMKKDGTSVLYDPPIEEIKGGSFSKTSQYTLWILLFLIGLLFLTILAFLCFICWKQKDARVHTENATIQQNAFMSDSAHRADQPRVAAPGQNTVHIANDTNRTARSSPVVVPIENNRPPPKKFPMAPVPNRLPMHEEPSGSEPAVETAILGGDNDIETVSAAPQPQPRTLPPMPTREGTFQSINTRFVIPSDLHIQVIDFRDGSTMRTRRNKELFERPIMHVLDNVSAISLDEFWSNKKP</sequence>
<dbReference type="PANTHER" id="PTHR46908">
    <property type="entry name" value="CUBILIN-LIKE PROTEIN"/>
    <property type="match status" value="1"/>
</dbReference>
<evidence type="ECO:0000313" key="7">
    <source>
        <dbReference type="EMBL" id="EFO89651.1"/>
    </source>
</evidence>
<evidence type="ECO:0008006" key="9">
    <source>
        <dbReference type="Google" id="ProtNLM"/>
    </source>
</evidence>
<organism evidence="8">
    <name type="scientific">Caenorhabditis remanei</name>
    <name type="common">Caenorhabditis vulgaris</name>
    <dbReference type="NCBI Taxonomy" id="31234"/>
    <lineage>
        <taxon>Eukaryota</taxon>
        <taxon>Metazoa</taxon>
        <taxon>Ecdysozoa</taxon>
        <taxon>Nematoda</taxon>
        <taxon>Chromadorea</taxon>
        <taxon>Rhabditida</taxon>
        <taxon>Rhabditina</taxon>
        <taxon>Rhabditomorpha</taxon>
        <taxon>Rhabditoidea</taxon>
        <taxon>Rhabditidae</taxon>
        <taxon>Peloderinae</taxon>
        <taxon>Caenorhabditis</taxon>
    </lineage>
</organism>
<dbReference type="InterPro" id="IPR001304">
    <property type="entry name" value="C-type_lectin-like"/>
</dbReference>
<dbReference type="PROSITE" id="PS50041">
    <property type="entry name" value="C_TYPE_LECTIN_2"/>
    <property type="match status" value="1"/>
</dbReference>
<dbReference type="Pfam" id="PF00431">
    <property type="entry name" value="CUB"/>
    <property type="match status" value="1"/>
</dbReference>
<accession>E3M2L8</accession>
<dbReference type="FunCoup" id="E3M2L8">
    <property type="interactions" value="19"/>
</dbReference>
<dbReference type="InterPro" id="IPR016186">
    <property type="entry name" value="C-type_lectin-like/link_sf"/>
</dbReference>
<protein>
    <recommendedName>
        <fullName evidence="9">CUB domain-containing protein</fullName>
    </recommendedName>
</protein>
<dbReference type="Pfam" id="PF00059">
    <property type="entry name" value="Lectin_C"/>
    <property type="match status" value="1"/>
</dbReference>
<dbReference type="Gene3D" id="2.60.120.290">
    <property type="entry name" value="Spermadhesin, CUB domain"/>
    <property type="match status" value="1"/>
</dbReference>
<dbReference type="InterPro" id="IPR035914">
    <property type="entry name" value="Sperma_CUB_dom_sf"/>
</dbReference>
<dbReference type="HOGENOM" id="CLU_655939_0_0_1"/>
<keyword evidence="3" id="KW-0812">Transmembrane</keyword>
<dbReference type="SUPFAM" id="SSF56436">
    <property type="entry name" value="C-type lectin-like"/>
    <property type="match status" value="1"/>
</dbReference>
<evidence type="ECO:0000256" key="2">
    <source>
        <dbReference type="PROSITE-ProRule" id="PRU00059"/>
    </source>
</evidence>
<dbReference type="PANTHER" id="PTHR46908:SF8">
    <property type="entry name" value="C-TYPE LECTIN DOMAIN-CONTAINING PROTEIN"/>
    <property type="match status" value="1"/>
</dbReference>
<dbReference type="OMA" id="IQQNAFM"/>
<evidence type="ECO:0000256" key="3">
    <source>
        <dbReference type="SAM" id="Phobius"/>
    </source>
</evidence>
<keyword evidence="8" id="KW-1185">Reference proteome</keyword>
<feature type="chain" id="PRO_5003176224" description="CUB domain-containing protein" evidence="4">
    <location>
        <begin position="24"/>
        <end position="519"/>
    </location>
</feature>
<feature type="transmembrane region" description="Helical" evidence="3">
    <location>
        <begin position="308"/>
        <end position="333"/>
    </location>
</feature>
<evidence type="ECO:0000256" key="4">
    <source>
        <dbReference type="SAM" id="SignalP"/>
    </source>
</evidence>
<dbReference type="CDD" id="cd00037">
    <property type="entry name" value="CLECT"/>
    <property type="match status" value="1"/>
</dbReference>
<dbReference type="OrthoDB" id="7357196at2759"/>
<dbReference type="Proteomes" id="UP000008281">
    <property type="component" value="Unassembled WGS sequence"/>
</dbReference>
<comment type="caution">
    <text evidence="2">Lacks conserved residue(s) required for the propagation of feature annotation.</text>
</comment>
<evidence type="ECO:0000259" key="6">
    <source>
        <dbReference type="PROSITE" id="PS50041"/>
    </source>
</evidence>
<proteinExistence type="predicted"/>
<dbReference type="InParanoid" id="E3M2L8"/>
<dbReference type="AlphaFoldDB" id="E3M2L8"/>
<dbReference type="InterPro" id="IPR016187">
    <property type="entry name" value="CTDL_fold"/>
</dbReference>